<name>A0A1G8YCR6_9FLAO</name>
<dbReference type="STRING" id="1128970.SAMN04487935_2255"/>
<dbReference type="Proteomes" id="UP000199580">
    <property type="component" value="Unassembled WGS sequence"/>
</dbReference>
<protein>
    <submittedName>
        <fullName evidence="2">Glucose/arabinose dehydrogenase, beta-propeller fold</fullName>
    </submittedName>
</protein>
<evidence type="ECO:0000259" key="1">
    <source>
        <dbReference type="Pfam" id="PF22807"/>
    </source>
</evidence>
<dbReference type="EMBL" id="FNEZ01000003">
    <property type="protein sequence ID" value="SDJ99830.1"/>
    <property type="molecule type" value="Genomic_DNA"/>
</dbReference>
<accession>A0A1G8YCR6</accession>
<dbReference type="InterPro" id="IPR054539">
    <property type="entry name" value="Beta-prop_PDH"/>
</dbReference>
<sequence length="407" mass="44632">MSPFSIPEIMKYTTIFYLTAAILLAKGNPAHSQKGIPPKDVVKINTTTTYAQHVDFTPDLVKNLKVPAGWEVSIAASGLGKPRMLFFGKPGELYVTRRDAGDILLLTDKNGDHKYDEVKTAVTDFKGVHGITIKEGWLYGCNNNEVRRYKLKPDGSADSDAREILINDLPSGGQHSNRTIDFGADGLLYITVGSVCNDCVGDKETATILTADPKTWKRAIYASGLRNTIGFDWHPQTGELWGVDNGSDFKGDTWPPEELNRLVKNTDYGFPFAYGKREVDKTREDPVGTTKEDIAKASEPSVMEFPAHSAPIDFKFFGAGTPFSGDALVCWHGSWNATNVVGYKVERIAFKNGQPSGSQDFLSGFLINNNKERFGRPSGLAIANDGIVYISDDANGIIYCVKPTSKK</sequence>
<dbReference type="PANTHER" id="PTHR33546:SF1">
    <property type="entry name" value="LARGE, MULTIFUNCTIONAL SECRETED PROTEIN"/>
    <property type="match status" value="1"/>
</dbReference>
<evidence type="ECO:0000313" key="3">
    <source>
        <dbReference type="Proteomes" id="UP000199580"/>
    </source>
</evidence>
<gene>
    <name evidence="2" type="ORF">SAMN04487935_2255</name>
</gene>
<evidence type="ECO:0000313" key="2">
    <source>
        <dbReference type="EMBL" id="SDJ99830.1"/>
    </source>
</evidence>
<keyword evidence="3" id="KW-1185">Reference proteome</keyword>
<reference evidence="2 3" key="1">
    <citation type="submission" date="2016-10" db="EMBL/GenBank/DDBJ databases">
        <authorList>
            <person name="de Groot N.N."/>
        </authorList>
    </citation>
    <scope>NUCLEOTIDE SEQUENCE [LARGE SCALE GENOMIC DNA]</scope>
    <source>
        <strain evidence="2 3">CGMCC 1.10076</strain>
    </source>
</reference>
<dbReference type="Pfam" id="PF22807">
    <property type="entry name" value="TrAA12"/>
    <property type="match status" value="1"/>
</dbReference>
<dbReference type="InterPro" id="IPR011041">
    <property type="entry name" value="Quinoprot_gluc/sorb_DH_b-prop"/>
</dbReference>
<dbReference type="AlphaFoldDB" id="A0A1G8YCR6"/>
<dbReference type="InterPro" id="IPR011042">
    <property type="entry name" value="6-blade_b-propeller_TolB-like"/>
</dbReference>
<feature type="domain" description="Pyrroloquinoline quinone-dependent pyranose dehydrogenase beta-propeller" evidence="1">
    <location>
        <begin position="65"/>
        <end position="402"/>
    </location>
</feature>
<organism evidence="2 3">
    <name type="scientific">Flavobacterium noncentrifugens</name>
    <dbReference type="NCBI Taxonomy" id="1128970"/>
    <lineage>
        <taxon>Bacteria</taxon>
        <taxon>Pseudomonadati</taxon>
        <taxon>Bacteroidota</taxon>
        <taxon>Flavobacteriia</taxon>
        <taxon>Flavobacteriales</taxon>
        <taxon>Flavobacteriaceae</taxon>
        <taxon>Flavobacterium</taxon>
    </lineage>
</organism>
<dbReference type="PANTHER" id="PTHR33546">
    <property type="entry name" value="LARGE, MULTIFUNCTIONAL SECRETED PROTEIN-RELATED"/>
    <property type="match status" value="1"/>
</dbReference>
<proteinExistence type="predicted"/>
<dbReference type="Gene3D" id="2.120.10.30">
    <property type="entry name" value="TolB, C-terminal domain"/>
    <property type="match status" value="1"/>
</dbReference>
<dbReference type="SUPFAM" id="SSF50952">
    <property type="entry name" value="Soluble quinoprotein glucose dehydrogenase"/>
    <property type="match status" value="1"/>
</dbReference>